<evidence type="ECO:0000259" key="2">
    <source>
        <dbReference type="Pfam" id="PF02579"/>
    </source>
</evidence>
<dbReference type="EMBL" id="NRRY01000025">
    <property type="protein sequence ID" value="MBK1619713.1"/>
    <property type="molecule type" value="Genomic_DNA"/>
</dbReference>
<dbReference type="Pfam" id="PF02579">
    <property type="entry name" value="Nitro_FeMo-Co"/>
    <property type="match status" value="1"/>
</dbReference>
<dbReference type="RefSeq" id="WP_200245587.1">
    <property type="nucleotide sequence ID" value="NZ_NRRY01000025.1"/>
</dbReference>
<dbReference type="InterPro" id="IPR003731">
    <property type="entry name" value="Di-Nase_FeMo-co_biosynth"/>
</dbReference>
<sequence>MRIAVSSQNFKTITGHAGKSRRFMIYDLEPGSEPVEVERLDLPKELSLHEYHGPDHPLYQRQLTHILTGGAGDLFIERMARQDISVISTSETDISAALSAIANGQALPPAAPHEH</sequence>
<name>A0A9X0WB79_9GAMM</name>
<evidence type="ECO:0000256" key="1">
    <source>
        <dbReference type="ARBA" id="ARBA00023231"/>
    </source>
</evidence>
<organism evidence="3 4">
    <name type="scientific">Lamprobacter modestohalophilus</name>
    <dbReference type="NCBI Taxonomy" id="1064514"/>
    <lineage>
        <taxon>Bacteria</taxon>
        <taxon>Pseudomonadati</taxon>
        <taxon>Pseudomonadota</taxon>
        <taxon>Gammaproteobacteria</taxon>
        <taxon>Chromatiales</taxon>
        <taxon>Chromatiaceae</taxon>
        <taxon>Lamprobacter</taxon>
    </lineage>
</organism>
<keyword evidence="1" id="KW-0535">Nitrogen fixation</keyword>
<comment type="caution">
    <text evidence="3">The sequence shown here is derived from an EMBL/GenBank/DDBJ whole genome shotgun (WGS) entry which is preliminary data.</text>
</comment>
<gene>
    <name evidence="3" type="ORF">CKO42_14940</name>
</gene>
<dbReference type="Gene3D" id="3.30.420.130">
    <property type="entry name" value="Dinitrogenase iron-molybdenum cofactor biosynthesis domain"/>
    <property type="match status" value="1"/>
</dbReference>
<dbReference type="AlphaFoldDB" id="A0A9X0WB79"/>
<reference evidence="3 4" key="1">
    <citation type="journal article" date="2020" name="Microorganisms">
        <title>Osmotic Adaptation and Compatible Solute Biosynthesis of Phototrophic Bacteria as Revealed from Genome Analyses.</title>
        <authorList>
            <person name="Imhoff J.F."/>
            <person name="Rahn T."/>
            <person name="Kunzel S."/>
            <person name="Keller A."/>
            <person name="Neulinger S.C."/>
        </authorList>
    </citation>
    <scope>NUCLEOTIDE SEQUENCE [LARGE SCALE GENOMIC DNA]</scope>
    <source>
        <strain evidence="3 4">DSM 25653</strain>
    </source>
</reference>
<dbReference type="InterPro" id="IPR036105">
    <property type="entry name" value="DiNase_FeMo-co_biosyn_sf"/>
</dbReference>
<evidence type="ECO:0000313" key="4">
    <source>
        <dbReference type="Proteomes" id="UP001138768"/>
    </source>
</evidence>
<feature type="domain" description="Dinitrogenase iron-molybdenum cofactor biosynthesis" evidence="2">
    <location>
        <begin position="12"/>
        <end position="101"/>
    </location>
</feature>
<dbReference type="Proteomes" id="UP001138768">
    <property type="component" value="Unassembled WGS sequence"/>
</dbReference>
<accession>A0A9X0WB79</accession>
<proteinExistence type="predicted"/>
<protein>
    <submittedName>
        <fullName evidence="3">Nitrogen fixation protein</fullName>
    </submittedName>
</protein>
<dbReference type="SUPFAM" id="SSF53146">
    <property type="entry name" value="Nitrogenase accessory factor-like"/>
    <property type="match status" value="1"/>
</dbReference>
<evidence type="ECO:0000313" key="3">
    <source>
        <dbReference type="EMBL" id="MBK1619713.1"/>
    </source>
</evidence>
<keyword evidence="4" id="KW-1185">Reference proteome</keyword>